<dbReference type="Proteomes" id="UP000054217">
    <property type="component" value="Unassembled WGS sequence"/>
</dbReference>
<organism evidence="2 3">
    <name type="scientific">Pisolithus tinctorius Marx 270</name>
    <dbReference type="NCBI Taxonomy" id="870435"/>
    <lineage>
        <taxon>Eukaryota</taxon>
        <taxon>Fungi</taxon>
        <taxon>Dikarya</taxon>
        <taxon>Basidiomycota</taxon>
        <taxon>Agaricomycotina</taxon>
        <taxon>Agaricomycetes</taxon>
        <taxon>Agaricomycetidae</taxon>
        <taxon>Boletales</taxon>
        <taxon>Sclerodermatineae</taxon>
        <taxon>Pisolithaceae</taxon>
        <taxon>Pisolithus</taxon>
    </lineage>
</organism>
<keyword evidence="3" id="KW-1185">Reference proteome</keyword>
<evidence type="ECO:0000313" key="2">
    <source>
        <dbReference type="EMBL" id="KIN94474.1"/>
    </source>
</evidence>
<dbReference type="InParanoid" id="A0A0C3N030"/>
<gene>
    <name evidence="2" type="ORF">M404DRAFT_35041</name>
</gene>
<evidence type="ECO:0000313" key="3">
    <source>
        <dbReference type="Proteomes" id="UP000054217"/>
    </source>
</evidence>
<sequence length="287" mass="32523">MPDVDGWDGLYTLSGSIGTSYFYRDTWVEGMAHEARNQNPVIAIGNLQHYLNGVLSPLLSPSSNLSPSTRHNLLSDEEVEKYIQFAKSYEVQRFIDEDDALSTTFFTLAHDTAPKATSFAPDPHAVSFAEAQSYYSGLPSEPTLLYRTGKERWSPPRGPEAYRRINELCEVFNHPITQFWNKDLGWKVVDIMDTHTANVVRFKKIEVDEPSDDEENVEGEEDEEEEEPTKTKKRNVGPVTIWIGVFPETTTPTDAHSAAQDVLALLNDYGITDVDVDFRESFYMREA</sequence>
<reference evidence="3" key="2">
    <citation type="submission" date="2015-01" db="EMBL/GenBank/DDBJ databases">
        <title>Evolutionary Origins and Diversification of the Mycorrhizal Mutualists.</title>
        <authorList>
            <consortium name="DOE Joint Genome Institute"/>
            <consortium name="Mycorrhizal Genomics Consortium"/>
            <person name="Kohler A."/>
            <person name="Kuo A."/>
            <person name="Nagy L.G."/>
            <person name="Floudas D."/>
            <person name="Copeland A."/>
            <person name="Barry K.W."/>
            <person name="Cichocki N."/>
            <person name="Veneault-Fourrey C."/>
            <person name="LaButti K."/>
            <person name="Lindquist E.A."/>
            <person name="Lipzen A."/>
            <person name="Lundell T."/>
            <person name="Morin E."/>
            <person name="Murat C."/>
            <person name="Riley R."/>
            <person name="Ohm R."/>
            <person name="Sun H."/>
            <person name="Tunlid A."/>
            <person name="Henrissat B."/>
            <person name="Grigoriev I.V."/>
            <person name="Hibbett D.S."/>
            <person name="Martin F."/>
        </authorList>
    </citation>
    <scope>NUCLEOTIDE SEQUENCE [LARGE SCALE GENOMIC DNA]</scope>
    <source>
        <strain evidence="3">Marx 270</strain>
    </source>
</reference>
<name>A0A0C3N030_PISTI</name>
<evidence type="ECO:0000256" key="1">
    <source>
        <dbReference type="SAM" id="MobiDB-lite"/>
    </source>
</evidence>
<dbReference type="HOGENOM" id="CLU_971646_0_0_1"/>
<dbReference type="EMBL" id="KN832097">
    <property type="protein sequence ID" value="KIN94474.1"/>
    <property type="molecule type" value="Genomic_DNA"/>
</dbReference>
<feature type="non-terminal residue" evidence="2">
    <location>
        <position position="287"/>
    </location>
</feature>
<reference evidence="2 3" key="1">
    <citation type="submission" date="2014-04" db="EMBL/GenBank/DDBJ databases">
        <authorList>
            <consortium name="DOE Joint Genome Institute"/>
            <person name="Kuo A."/>
            <person name="Kohler A."/>
            <person name="Costa M.D."/>
            <person name="Nagy L.G."/>
            <person name="Floudas D."/>
            <person name="Copeland A."/>
            <person name="Barry K.W."/>
            <person name="Cichocki N."/>
            <person name="Veneault-Fourrey C."/>
            <person name="LaButti K."/>
            <person name="Lindquist E.A."/>
            <person name="Lipzen A."/>
            <person name="Lundell T."/>
            <person name="Morin E."/>
            <person name="Murat C."/>
            <person name="Sun H."/>
            <person name="Tunlid A."/>
            <person name="Henrissat B."/>
            <person name="Grigoriev I.V."/>
            <person name="Hibbett D.S."/>
            <person name="Martin F."/>
            <person name="Nordberg H.P."/>
            <person name="Cantor M.N."/>
            <person name="Hua S.X."/>
        </authorList>
    </citation>
    <scope>NUCLEOTIDE SEQUENCE [LARGE SCALE GENOMIC DNA]</scope>
    <source>
        <strain evidence="2 3">Marx 270</strain>
    </source>
</reference>
<feature type="region of interest" description="Disordered" evidence="1">
    <location>
        <begin position="209"/>
        <end position="233"/>
    </location>
</feature>
<protein>
    <submittedName>
        <fullName evidence="2">Uncharacterized protein</fullName>
    </submittedName>
</protein>
<dbReference type="AlphaFoldDB" id="A0A0C3N030"/>
<proteinExistence type="predicted"/>
<dbReference type="OrthoDB" id="5424209at2759"/>
<feature type="compositionally biased region" description="Acidic residues" evidence="1">
    <location>
        <begin position="209"/>
        <end position="227"/>
    </location>
</feature>
<accession>A0A0C3N030</accession>